<dbReference type="InterPro" id="IPR004360">
    <property type="entry name" value="Glyas_Fos-R_dOase_dom"/>
</dbReference>
<dbReference type="PANTHER" id="PTHR36503">
    <property type="entry name" value="BLR2520 PROTEIN"/>
    <property type="match status" value="1"/>
</dbReference>
<reference evidence="2" key="1">
    <citation type="submission" date="2020-10" db="EMBL/GenBank/DDBJ databases">
        <title>Taxonomic study of unclassified bacteria belonging to the class Ktedonobacteria.</title>
        <authorList>
            <person name="Yabe S."/>
            <person name="Wang C.M."/>
            <person name="Zheng Y."/>
            <person name="Sakai Y."/>
            <person name="Cavaletti L."/>
            <person name="Monciardini P."/>
            <person name="Donadio S."/>
        </authorList>
    </citation>
    <scope>NUCLEOTIDE SEQUENCE</scope>
    <source>
        <strain evidence="2">ID150040</strain>
    </source>
</reference>
<dbReference type="Proteomes" id="UP000597444">
    <property type="component" value="Unassembled WGS sequence"/>
</dbReference>
<gene>
    <name evidence="2" type="ORF">KSF_002850</name>
</gene>
<dbReference type="CDD" id="cd06587">
    <property type="entry name" value="VOC"/>
    <property type="match status" value="1"/>
</dbReference>
<evidence type="ECO:0000259" key="1">
    <source>
        <dbReference type="PROSITE" id="PS51819"/>
    </source>
</evidence>
<accession>A0A8J3IEP3</accession>
<evidence type="ECO:0000313" key="3">
    <source>
        <dbReference type="Proteomes" id="UP000597444"/>
    </source>
</evidence>
<organism evidence="2 3">
    <name type="scientific">Reticulibacter mediterranei</name>
    <dbReference type="NCBI Taxonomy" id="2778369"/>
    <lineage>
        <taxon>Bacteria</taxon>
        <taxon>Bacillati</taxon>
        <taxon>Chloroflexota</taxon>
        <taxon>Ktedonobacteria</taxon>
        <taxon>Ktedonobacterales</taxon>
        <taxon>Reticulibacteraceae</taxon>
        <taxon>Reticulibacter</taxon>
    </lineage>
</organism>
<name>A0A8J3IEP3_9CHLR</name>
<keyword evidence="3" id="KW-1185">Reference proteome</keyword>
<protein>
    <submittedName>
        <fullName evidence="2">Glyoxalase</fullName>
    </submittedName>
</protein>
<dbReference type="PANTHER" id="PTHR36503:SF1">
    <property type="entry name" value="BLR2520 PROTEIN"/>
    <property type="match status" value="1"/>
</dbReference>
<sequence>MTKLLGPDFFSLQVRNLSASRAFYTEVLGLSVDERFDTADFVLFDTNSVPFGLSAARIHLDEAPYPGWGVTLWIDCDDVDGLHATLEAKGALIIKPPSDGPFGRNFVFADPDGYRITANQNAWNRFPLGGRQDEQ</sequence>
<dbReference type="Pfam" id="PF00903">
    <property type="entry name" value="Glyoxalase"/>
    <property type="match status" value="1"/>
</dbReference>
<dbReference type="EMBL" id="BNJK01000001">
    <property type="protein sequence ID" value="GHO90237.1"/>
    <property type="molecule type" value="Genomic_DNA"/>
</dbReference>
<dbReference type="RefSeq" id="WP_220201217.1">
    <property type="nucleotide sequence ID" value="NZ_BNJK01000001.1"/>
</dbReference>
<dbReference type="InterPro" id="IPR029068">
    <property type="entry name" value="Glyas_Bleomycin-R_OHBP_Dase"/>
</dbReference>
<proteinExistence type="predicted"/>
<dbReference type="InterPro" id="IPR037523">
    <property type="entry name" value="VOC_core"/>
</dbReference>
<dbReference type="PROSITE" id="PS51819">
    <property type="entry name" value="VOC"/>
    <property type="match status" value="1"/>
</dbReference>
<feature type="domain" description="VOC" evidence="1">
    <location>
        <begin position="6"/>
        <end position="121"/>
    </location>
</feature>
<dbReference type="Gene3D" id="3.10.180.10">
    <property type="entry name" value="2,3-Dihydroxybiphenyl 1,2-Dioxygenase, domain 1"/>
    <property type="match status" value="1"/>
</dbReference>
<dbReference type="SUPFAM" id="SSF54593">
    <property type="entry name" value="Glyoxalase/Bleomycin resistance protein/Dihydroxybiphenyl dioxygenase"/>
    <property type="match status" value="1"/>
</dbReference>
<dbReference type="AlphaFoldDB" id="A0A8J3IEP3"/>
<comment type="caution">
    <text evidence="2">The sequence shown here is derived from an EMBL/GenBank/DDBJ whole genome shotgun (WGS) entry which is preliminary data.</text>
</comment>
<evidence type="ECO:0000313" key="2">
    <source>
        <dbReference type="EMBL" id="GHO90237.1"/>
    </source>
</evidence>